<feature type="active site" description="Proton donor" evidence="3">
    <location>
        <position position="157"/>
    </location>
</feature>
<dbReference type="NCBIfam" id="TIGR00521">
    <property type="entry name" value="coaBC_dfp"/>
    <property type="match status" value="1"/>
</dbReference>
<dbReference type="GO" id="GO:0071513">
    <property type="term" value="C:phosphopantothenoylcysteine decarboxylase complex"/>
    <property type="evidence" value="ECO:0007669"/>
    <property type="project" value="TreeGrafter"/>
</dbReference>
<comment type="catalytic activity">
    <reaction evidence="3 4">
        <text>(R)-4'-phosphopantothenate + L-cysteine + CTP = N-[(R)-4-phosphopantothenoyl]-L-cysteine + CMP + diphosphate + H(+)</text>
        <dbReference type="Rhea" id="RHEA:19397"/>
        <dbReference type="ChEBI" id="CHEBI:10986"/>
        <dbReference type="ChEBI" id="CHEBI:15378"/>
        <dbReference type="ChEBI" id="CHEBI:33019"/>
        <dbReference type="ChEBI" id="CHEBI:35235"/>
        <dbReference type="ChEBI" id="CHEBI:37563"/>
        <dbReference type="ChEBI" id="CHEBI:59458"/>
        <dbReference type="ChEBI" id="CHEBI:60377"/>
        <dbReference type="EC" id="6.3.2.5"/>
    </reaction>
</comment>
<dbReference type="PANTHER" id="PTHR14359">
    <property type="entry name" value="HOMO-OLIGOMERIC FLAVIN CONTAINING CYS DECARBOXYLASE FAMILY"/>
    <property type="match status" value="1"/>
</dbReference>
<evidence type="ECO:0000256" key="3">
    <source>
        <dbReference type="HAMAP-Rule" id="MF_02225"/>
    </source>
</evidence>
<keyword evidence="3 4" id="KW-0288">FMN</keyword>
<feature type="binding site" evidence="3">
    <location>
        <position position="342"/>
    </location>
    <ligand>
        <name>CTP</name>
        <dbReference type="ChEBI" id="CHEBI:37563"/>
    </ligand>
</feature>
<dbReference type="AlphaFoldDB" id="A0A4R2P3F7"/>
<comment type="catalytic activity">
    <reaction evidence="3 4">
        <text>N-[(R)-4-phosphopantothenoyl]-L-cysteine + H(+) = (R)-4'-phosphopantetheine + CO2</text>
        <dbReference type="Rhea" id="RHEA:16793"/>
        <dbReference type="ChEBI" id="CHEBI:15378"/>
        <dbReference type="ChEBI" id="CHEBI:16526"/>
        <dbReference type="ChEBI" id="CHEBI:59458"/>
        <dbReference type="ChEBI" id="CHEBI:61723"/>
        <dbReference type="EC" id="4.1.1.36"/>
    </reaction>
</comment>
<feature type="binding site" evidence="3">
    <location>
        <position position="290"/>
    </location>
    <ligand>
        <name>CTP</name>
        <dbReference type="ChEBI" id="CHEBI:37563"/>
    </ligand>
</feature>
<evidence type="ECO:0000256" key="4">
    <source>
        <dbReference type="RuleBase" id="RU364078"/>
    </source>
</evidence>
<evidence type="ECO:0000259" key="5">
    <source>
        <dbReference type="Pfam" id="PF02441"/>
    </source>
</evidence>
<dbReference type="Gene3D" id="3.40.50.1950">
    <property type="entry name" value="Flavin prenyltransferase-like"/>
    <property type="match status" value="1"/>
</dbReference>
<evidence type="ECO:0000313" key="8">
    <source>
        <dbReference type="Proteomes" id="UP000295416"/>
    </source>
</evidence>
<comment type="caution">
    <text evidence="3">Lacks conserved residue(s) required for the propagation of feature annotation.</text>
</comment>
<dbReference type="EC" id="6.3.2.5" evidence="3"/>
<dbReference type="InterPro" id="IPR007085">
    <property type="entry name" value="DNA/pantothenate-metab_flavo_C"/>
</dbReference>
<dbReference type="SUPFAM" id="SSF102645">
    <property type="entry name" value="CoaB-like"/>
    <property type="match status" value="1"/>
</dbReference>
<keyword evidence="1 3" id="KW-0210">Decarboxylase</keyword>
<comment type="cofactor">
    <cofactor evidence="3">
        <name>FMN</name>
        <dbReference type="ChEBI" id="CHEBI:58210"/>
    </cofactor>
    <text evidence="3">Binds 1 FMN per subunit.</text>
</comment>
<sequence>MLKGKKIVLCVTGGIAAYKAATLTSLLKKAGCMIDVVMTSSAKQFVGPSTFQALSRRPVHDDLFTEKDPEQIAHIDLADKADLILVAPATANTIGKMANGLANDIVTTTVLASKAPVWVAPAMNVNMYHHPSVQKNLLTLRDMGYRIIEPGSGPLACGWVGKGRLSEPEDIFAALKLFFTDDDMQPLKGKCVLVTAGPTREGVDPVRYFTNYSSGKMGYAVARAAHAAGAEVILVSGPTSLKPPEGVELVNVISANEMYEQVMNRFDNVDAVIKSAAVADYRPKVINDHKIKKADSEMIVKMVRNPDILAELGSKKQDQILIGFAAESENIDEYAKKKLEKKRLDLIVANNILEDHSGFDSDTNHVTFFFPNGTEKDFELMSKEDVARQLCSSLASMFEKRAKQ</sequence>
<dbReference type="GO" id="GO:0015941">
    <property type="term" value="P:pantothenate catabolic process"/>
    <property type="evidence" value="ECO:0007669"/>
    <property type="project" value="InterPro"/>
</dbReference>
<evidence type="ECO:0000313" key="7">
    <source>
        <dbReference type="EMBL" id="TCP29127.1"/>
    </source>
</evidence>
<dbReference type="Proteomes" id="UP000295416">
    <property type="component" value="Unassembled WGS sequence"/>
</dbReference>
<keyword evidence="3" id="KW-0460">Magnesium</keyword>
<comment type="function">
    <text evidence="4">Catalyzes two steps in the biosynthesis of coenzyme A. In the first step cysteine is conjugated to 4'-phosphopantothenate to form 4-phosphopantothenoylcysteine, in the latter compound is decarboxylated to form 4'-phosphopantotheine.</text>
</comment>
<dbReference type="GO" id="GO:0046872">
    <property type="term" value="F:metal ion binding"/>
    <property type="evidence" value="ECO:0007669"/>
    <property type="project" value="UniProtKB-KW"/>
</dbReference>
<dbReference type="Gene3D" id="3.40.50.10300">
    <property type="entry name" value="CoaB-like"/>
    <property type="match status" value="1"/>
</dbReference>
<comment type="cofactor">
    <cofactor evidence="3">
        <name>Mg(2+)</name>
        <dbReference type="ChEBI" id="CHEBI:18420"/>
    </cofactor>
</comment>
<dbReference type="GO" id="GO:0015937">
    <property type="term" value="P:coenzyme A biosynthetic process"/>
    <property type="evidence" value="ECO:0007669"/>
    <property type="project" value="UniProtKB-UniRule"/>
</dbReference>
<dbReference type="InterPro" id="IPR003382">
    <property type="entry name" value="Flavoprotein"/>
</dbReference>
<reference evidence="7 8" key="1">
    <citation type="submission" date="2019-03" db="EMBL/GenBank/DDBJ databases">
        <title>Genomic Encyclopedia of Type Strains, Phase IV (KMG-IV): sequencing the most valuable type-strain genomes for metagenomic binning, comparative biology and taxonomic classification.</title>
        <authorList>
            <person name="Goeker M."/>
        </authorList>
    </citation>
    <scope>NUCLEOTIDE SEQUENCE [LARGE SCALE GENOMIC DNA]</scope>
    <source>
        <strain evidence="7 8">DSM 19377</strain>
    </source>
</reference>
<dbReference type="InterPro" id="IPR005252">
    <property type="entry name" value="CoaBC"/>
</dbReference>
<dbReference type="Pfam" id="PF04127">
    <property type="entry name" value="DFP"/>
    <property type="match status" value="1"/>
</dbReference>
<comment type="similarity">
    <text evidence="3 4">In the N-terminal section; belongs to the HFCD (homo-oligomeric flavin containing Cys decarboxylase) superfamily.</text>
</comment>
<keyword evidence="8" id="KW-1185">Reference proteome</keyword>
<keyword evidence="3" id="KW-0511">Multifunctional enzyme</keyword>
<feature type="region of interest" description="Phosphopantothenoylcysteine decarboxylase" evidence="3">
    <location>
        <begin position="1"/>
        <end position="191"/>
    </location>
</feature>
<dbReference type="GO" id="GO:0010181">
    <property type="term" value="F:FMN binding"/>
    <property type="evidence" value="ECO:0007669"/>
    <property type="project" value="UniProtKB-UniRule"/>
</dbReference>
<dbReference type="GO" id="GO:0004632">
    <property type="term" value="F:phosphopantothenate--cysteine ligase activity"/>
    <property type="evidence" value="ECO:0007669"/>
    <property type="project" value="UniProtKB-UniRule"/>
</dbReference>
<evidence type="ECO:0000259" key="6">
    <source>
        <dbReference type="Pfam" id="PF04127"/>
    </source>
</evidence>
<dbReference type="EMBL" id="SLXK01000012">
    <property type="protein sequence ID" value="TCP29127.1"/>
    <property type="molecule type" value="Genomic_DNA"/>
</dbReference>
<name>A0A4R2P3F7_9BACL</name>
<keyword evidence="3" id="KW-0479">Metal-binding</keyword>
<keyword evidence="3 4" id="KW-0285">Flavoprotein</keyword>
<dbReference type="PANTHER" id="PTHR14359:SF6">
    <property type="entry name" value="PHOSPHOPANTOTHENOYLCYSTEINE DECARBOXYLASE"/>
    <property type="match status" value="1"/>
</dbReference>
<evidence type="ECO:0000256" key="2">
    <source>
        <dbReference type="ARBA" id="ARBA00023239"/>
    </source>
</evidence>
<comment type="caution">
    <text evidence="7">The sequence shown here is derived from an EMBL/GenBank/DDBJ whole genome shotgun (WGS) entry which is preliminary data.</text>
</comment>
<feature type="binding site" evidence="3">
    <location>
        <begin position="306"/>
        <end position="309"/>
    </location>
    <ligand>
        <name>CTP</name>
        <dbReference type="ChEBI" id="CHEBI:37563"/>
    </ligand>
</feature>
<comment type="similarity">
    <text evidence="3 4">In the C-terminal section; belongs to the PPC synthetase family.</text>
</comment>
<feature type="binding site" evidence="3">
    <location>
        <position position="280"/>
    </location>
    <ligand>
        <name>CTP</name>
        <dbReference type="ChEBI" id="CHEBI:37563"/>
    </ligand>
</feature>
<organism evidence="7 8">
    <name type="scientific">Scopulibacillus darangshiensis</name>
    <dbReference type="NCBI Taxonomy" id="442528"/>
    <lineage>
        <taxon>Bacteria</taxon>
        <taxon>Bacillati</taxon>
        <taxon>Bacillota</taxon>
        <taxon>Bacilli</taxon>
        <taxon>Bacillales</taxon>
        <taxon>Sporolactobacillaceae</taxon>
        <taxon>Scopulibacillus</taxon>
    </lineage>
</organism>
<comment type="function">
    <text evidence="3">Catalyzes two sequential steps in the biosynthesis of coenzyme A. In the first step cysteine is conjugated to 4'-phosphopantothenate to form 4-phosphopantothenoylcysteine. In the second step the latter compound is decarboxylated to form 4'-phosphopantotheine.</text>
</comment>
<dbReference type="UniPathway" id="UPA00241">
    <property type="reaction ID" value="UER00353"/>
</dbReference>
<feature type="domain" description="DNA/pantothenate metabolism flavoprotein C-terminal" evidence="6">
    <location>
        <begin position="187"/>
        <end position="395"/>
    </location>
</feature>
<gene>
    <name evidence="3" type="primary">coaBC</name>
    <name evidence="7" type="ORF">EV207_11252</name>
</gene>
<feature type="domain" description="Flavoprotein" evidence="5">
    <location>
        <begin position="5"/>
        <end position="172"/>
    </location>
</feature>
<protein>
    <recommendedName>
        <fullName evidence="3">Coenzyme A biosynthesis bifunctional protein CoaBC</fullName>
    </recommendedName>
    <alternativeName>
        <fullName evidence="3">DNA/pantothenate metabolism flavoprotein</fullName>
    </alternativeName>
    <alternativeName>
        <fullName evidence="3">Phosphopantothenoylcysteine synthetase/decarboxylase</fullName>
        <shortName evidence="3">PPCS-PPCDC</shortName>
    </alternativeName>
    <domain>
        <recommendedName>
            <fullName evidence="3">Phosphopantothenoylcysteine decarboxylase</fullName>
            <shortName evidence="3">PPC decarboxylase</shortName>
            <shortName evidence="3">PPC-DC</shortName>
            <ecNumber evidence="3">4.1.1.36</ecNumber>
        </recommendedName>
        <alternativeName>
            <fullName evidence="3">CoaC</fullName>
        </alternativeName>
    </domain>
    <domain>
        <recommendedName>
            <fullName evidence="3">Phosphopantothenate--cysteine ligase</fullName>
            <ecNumber evidence="3">6.3.2.5</ecNumber>
        </recommendedName>
        <alternativeName>
            <fullName evidence="3">CoaB</fullName>
        </alternativeName>
        <alternativeName>
            <fullName evidence="3">Phosphopantothenoylcysteine synthetase</fullName>
            <shortName evidence="3">PPC synthetase</shortName>
            <shortName evidence="3">PPC-S</shortName>
        </alternativeName>
    </domain>
</protein>
<dbReference type="Pfam" id="PF02441">
    <property type="entry name" value="Flavoprotein"/>
    <property type="match status" value="1"/>
</dbReference>
<dbReference type="GO" id="GO:0004633">
    <property type="term" value="F:phosphopantothenoylcysteine decarboxylase activity"/>
    <property type="evidence" value="ECO:0007669"/>
    <property type="project" value="UniProtKB-UniRule"/>
</dbReference>
<dbReference type="RefSeq" id="WP_132746020.1">
    <property type="nucleotide sequence ID" value="NZ_SLXK01000012.1"/>
</dbReference>
<evidence type="ECO:0000256" key="1">
    <source>
        <dbReference type="ARBA" id="ARBA00022793"/>
    </source>
</evidence>
<dbReference type="InterPro" id="IPR035929">
    <property type="entry name" value="CoaB-like_sf"/>
</dbReference>
<feature type="binding site" evidence="3">
    <location>
        <position position="338"/>
    </location>
    <ligand>
        <name>CTP</name>
        <dbReference type="ChEBI" id="CHEBI:37563"/>
    </ligand>
</feature>
<accession>A0A4R2P3F7</accession>
<comment type="pathway">
    <text evidence="3 4">Cofactor biosynthesis; coenzyme A biosynthesis; CoA from (R)-pantothenate: step 2/5.</text>
</comment>
<comment type="pathway">
    <text evidence="3 4">Cofactor biosynthesis; coenzyme A biosynthesis; CoA from (R)-pantothenate: step 3/5.</text>
</comment>
<dbReference type="EC" id="4.1.1.36" evidence="3"/>
<dbReference type="OrthoDB" id="9802554at2"/>
<keyword evidence="3 4" id="KW-0436">Ligase</keyword>
<keyword evidence="2 3" id="KW-0456">Lyase</keyword>
<feature type="binding site" evidence="3">
    <location>
        <position position="324"/>
    </location>
    <ligand>
        <name>CTP</name>
        <dbReference type="ChEBI" id="CHEBI:37563"/>
    </ligand>
</feature>
<feature type="region of interest" description="Phosphopantothenate--cysteine ligase" evidence="3">
    <location>
        <begin position="192"/>
        <end position="404"/>
    </location>
</feature>
<dbReference type="InterPro" id="IPR036551">
    <property type="entry name" value="Flavin_trans-like"/>
</dbReference>
<dbReference type="HAMAP" id="MF_02225">
    <property type="entry name" value="CoaBC"/>
    <property type="match status" value="1"/>
</dbReference>
<proteinExistence type="inferred from homology"/>
<dbReference type="SUPFAM" id="SSF52507">
    <property type="entry name" value="Homo-oligomeric flavin-containing Cys decarboxylases, HFCD"/>
    <property type="match status" value="1"/>
</dbReference>